<dbReference type="GO" id="GO:0006355">
    <property type="term" value="P:regulation of DNA-templated transcription"/>
    <property type="evidence" value="ECO:0007669"/>
    <property type="project" value="TreeGrafter"/>
</dbReference>
<dbReference type="GO" id="GO:0042800">
    <property type="term" value="F:histone H3K4 methyltransferase activity"/>
    <property type="evidence" value="ECO:0007669"/>
    <property type="project" value="TreeGrafter"/>
</dbReference>
<feature type="compositionally biased region" description="Basic and acidic residues" evidence="19">
    <location>
        <begin position="1638"/>
        <end position="1670"/>
    </location>
</feature>
<dbReference type="FunFam" id="3.30.40.10:FF:000113">
    <property type="entry name" value="Histone-lysine N-methyltransferase"/>
    <property type="match status" value="1"/>
</dbReference>
<evidence type="ECO:0000256" key="12">
    <source>
        <dbReference type="ARBA" id="ARBA00022853"/>
    </source>
</evidence>
<evidence type="ECO:0008006" key="27">
    <source>
        <dbReference type="Google" id="ProtNLM"/>
    </source>
</evidence>
<dbReference type="PANTHER" id="PTHR46147:SF3">
    <property type="entry name" value="HISTONE-LYSINE N-METHYLTRANSFERASE ASH1"/>
    <property type="match status" value="1"/>
</dbReference>
<feature type="domain" description="Post-SET" evidence="22">
    <location>
        <begin position="1054"/>
        <end position="1070"/>
    </location>
</feature>
<evidence type="ECO:0000256" key="3">
    <source>
        <dbReference type="ARBA" id="ARBA00022454"/>
    </source>
</evidence>
<keyword evidence="6" id="KW-0808">Transferase</keyword>
<evidence type="ECO:0000256" key="10">
    <source>
        <dbReference type="ARBA" id="ARBA00022771"/>
    </source>
</evidence>
<feature type="region of interest" description="Disordered" evidence="19">
    <location>
        <begin position="504"/>
        <end position="658"/>
    </location>
</feature>
<keyword evidence="9" id="KW-0677">Repeat</keyword>
<dbReference type="Pfam" id="PF01426">
    <property type="entry name" value="BAH"/>
    <property type="match status" value="1"/>
</dbReference>
<dbReference type="GO" id="GO:0003682">
    <property type="term" value="F:chromatin binding"/>
    <property type="evidence" value="ECO:0007669"/>
    <property type="project" value="InterPro"/>
</dbReference>
<feature type="domain" description="Bromo" evidence="20">
    <location>
        <begin position="1280"/>
        <end position="1350"/>
    </location>
</feature>
<dbReference type="SUPFAM" id="SSF82199">
    <property type="entry name" value="SET domain"/>
    <property type="match status" value="1"/>
</dbReference>
<dbReference type="InterPro" id="IPR013083">
    <property type="entry name" value="Znf_RING/FYVE/PHD"/>
</dbReference>
<feature type="compositionally biased region" description="Basic and acidic residues" evidence="19">
    <location>
        <begin position="605"/>
        <end position="621"/>
    </location>
</feature>
<name>A0A6H5I7Y9_9HYME</name>
<evidence type="ECO:0000256" key="19">
    <source>
        <dbReference type="SAM" id="MobiDB-lite"/>
    </source>
</evidence>
<dbReference type="CDD" id="cd19174">
    <property type="entry name" value="SET_ASH1L"/>
    <property type="match status" value="1"/>
</dbReference>
<dbReference type="InterPro" id="IPR043151">
    <property type="entry name" value="BAH_sf"/>
</dbReference>
<feature type="region of interest" description="Disordered" evidence="19">
    <location>
        <begin position="1084"/>
        <end position="1130"/>
    </location>
</feature>
<keyword evidence="8" id="KW-0479">Metal-binding</keyword>
<evidence type="ECO:0000259" key="21">
    <source>
        <dbReference type="PROSITE" id="PS50280"/>
    </source>
</evidence>
<dbReference type="SMART" id="SM00570">
    <property type="entry name" value="AWS"/>
    <property type="match status" value="1"/>
</dbReference>
<dbReference type="PROSITE" id="PS01359">
    <property type="entry name" value="ZF_PHD_1"/>
    <property type="match status" value="1"/>
</dbReference>
<feature type="region of interest" description="Disordered" evidence="19">
    <location>
        <begin position="427"/>
        <end position="462"/>
    </location>
</feature>
<keyword evidence="3" id="KW-0158">Chromosome</keyword>
<keyword evidence="7" id="KW-0949">S-adenosyl-L-methionine</keyword>
<dbReference type="GO" id="GO:0005694">
    <property type="term" value="C:chromosome"/>
    <property type="evidence" value="ECO:0007669"/>
    <property type="project" value="UniProtKB-SubCell"/>
</dbReference>
<dbReference type="InterPro" id="IPR006560">
    <property type="entry name" value="AWS_dom"/>
</dbReference>
<keyword evidence="11" id="KW-0862">Zinc</keyword>
<dbReference type="SUPFAM" id="SSF47370">
    <property type="entry name" value="Bromodomain"/>
    <property type="match status" value="1"/>
</dbReference>
<dbReference type="SUPFAM" id="SSF57903">
    <property type="entry name" value="FYVE/PHD zinc finger"/>
    <property type="match status" value="1"/>
</dbReference>
<keyword evidence="5" id="KW-0489">Methyltransferase</keyword>
<feature type="domain" description="SET" evidence="21">
    <location>
        <begin position="930"/>
        <end position="1046"/>
    </location>
</feature>
<dbReference type="GO" id="GO:0005654">
    <property type="term" value="C:nucleoplasm"/>
    <property type="evidence" value="ECO:0007669"/>
    <property type="project" value="TreeGrafter"/>
</dbReference>
<dbReference type="CDD" id="cd15548">
    <property type="entry name" value="PHD_ASH1L"/>
    <property type="match status" value="1"/>
</dbReference>
<evidence type="ECO:0000256" key="17">
    <source>
        <dbReference type="ARBA" id="ARBA00023242"/>
    </source>
</evidence>
<feature type="compositionally biased region" description="Basic and acidic residues" evidence="19">
    <location>
        <begin position="380"/>
        <end position="389"/>
    </location>
</feature>
<feature type="compositionally biased region" description="Basic and acidic residues" evidence="19">
    <location>
        <begin position="31"/>
        <end position="43"/>
    </location>
</feature>
<dbReference type="InterPro" id="IPR036427">
    <property type="entry name" value="Bromodomain-like_sf"/>
</dbReference>
<evidence type="ECO:0000259" key="22">
    <source>
        <dbReference type="PROSITE" id="PS50868"/>
    </source>
</evidence>
<dbReference type="SMART" id="SM00317">
    <property type="entry name" value="SET"/>
    <property type="match status" value="1"/>
</dbReference>
<feature type="region of interest" description="Disordered" evidence="19">
    <location>
        <begin position="1714"/>
        <end position="1738"/>
    </location>
</feature>
<dbReference type="SMART" id="SM00439">
    <property type="entry name" value="BAH"/>
    <property type="match status" value="1"/>
</dbReference>
<dbReference type="GO" id="GO:0008270">
    <property type="term" value="F:zinc ion binding"/>
    <property type="evidence" value="ECO:0007669"/>
    <property type="project" value="UniProtKB-KW"/>
</dbReference>
<feature type="compositionally biased region" description="Basic and acidic residues" evidence="19">
    <location>
        <begin position="629"/>
        <end position="656"/>
    </location>
</feature>
<keyword evidence="13" id="KW-0805">Transcription regulation</keyword>
<keyword evidence="26" id="KW-1185">Reference proteome</keyword>
<feature type="compositionally biased region" description="Acidic residues" evidence="19">
    <location>
        <begin position="306"/>
        <end position="336"/>
    </location>
</feature>
<sequence>MKYDKTVTVKKEGKRKSKSADRTNESIGQLDGKKNSKENRHDTTSVPTSARRPGRKPQQSTQSQTTLMTTTTSTATSRRVLKENKANKKVSGSTFNNNEPMLTSGIGVPTIISLPVINPMKNRSSKRRHNAVLENGKSHHRHHHRHRRRFHMAPKTPIQVDPAVGQELERLIEEFTKLCSLGRIGTVGPHNNNNEEANTALAVGAQIGELLPQIFHTKKNTKKRKNDKLSLLDNSNTGKVQKRRCKSQKASSSSSCSSASSTSGASVAGTESSNPNEQRLPLKKRHYHVFSNNSHSNSQERRGDEPDHDYDDEEEVDDDEVDEDDADDDEQDDVEEMKEQRKQQPSSRGKDKSVEKKKEDEKATEIDQREECMANSLAIEGKKRQKENSTHPTQSNGITNSPDSSTTPTAFSSFSAATVTAVVTATVTSTSTSTTSTNKTENENGSTNNDKLSQLNDQQTKRKKTINEVKDLRVTVTKLSVENNHIVDKIEKIEKMCAGDKTVKSFSSDKSTKIDKSSSGKIAKNYAEKSEKAETRSSEHHLRPLKNKQKEDKEPTNKSNKKDTEVNNKVTIKKDAENNTVKNAKKEFENNKSTKKDTGSSPKNMKKDSESGKSSLLKKDQLCNSPKQIKKDSESLKSIKKDSESKKPDNNKHLQDLIKNSEVVLSKTPTVTCESPALSFTSVSTSTSGSLATIIKKKIRRRKTINRTGFPTIKKKKKKLISTIESLRDDMNTPSSDMSSIPEVKEVKKCSPKITELKTARIEIKKQEIPLAKNDLKETNSKRGDNTSVESGKKMDLDTDEPMSWDNDSVCLEERMRTCSALSKDSEIECDGTKPCDKLCPVKYEKVQDSRMYDENATLEESLERKIRSNVYYDVKPATLYEAQACECKPETGCGDDCINRMVFSECSPQLCPCIERCKNQRIQKHDWAPGLKKFMTESKGWGICTQQPIKPGEFILEYVGEVVSEREFKSRMATRYANDTHHYCLHLDGGLVIDGHRMGGDGRFVNHSCEPNCEMQKWSVHGLPRMALFASRHIQAGEELTYDYNFALFNPSEGQECRCGSNICRGVIGGKSQRVPRISAAINSSTTATSNNSTNERRSVGRPRKNARKGLITQASPVRNDIPANDAGTSTRRFKGIIRRRRFGPDGAPLSGIPPFKLSNQQRCFIQEHHCFLIRNIERMRKRQMLSAQLSIQNKSVAKAAGTSGINCQASKEKTTSDVKTNSEVIFTNLTALTNPSSRTVRTRRLAQAQDDPEVNKTAKLAKVLKDLYTVLTSAKDENDELLCSPFITLPSKRKVPEYYEKVLEPIDLTTIDQNIEAGHYKTAEQFDQDVIKLFENNVRFFGRTSDIGIAAARLRKIYLSRKVDFVSPITEATGLPPSQAFLPPRGSTAGEEDVIRCICGLHRDEGLMIQCERCLVWQHCDCVRADASVESYMCERCQPREVNYEIPLENEEEEDGKKYYVTLMRDDLQLRTGDTIYVLRDTPDKNTYKTIEKFNYEEMDIFRIERLWKNEKGERFVFGHHYLRPHETYHEPTRKFYKNELVCAPLYEAVPCDLVAGRCWVLDPHTFCKGRPVGAPPEHIYICEYRVDRAAKMFTKVARARHQICTKPYAFETFVQRLKIYRDYFPHHVDKVLKNTKEKKKTSQDVEQTKSKSDFREYTKSSDKDQPKQRGRRKLLENSSITTHIKFVQRETKKKKLNTILLNLLDKMPNKNDPLDVTNLLDRNRRNRKRPGILNP</sequence>
<dbReference type="PROSITE" id="PS50868">
    <property type="entry name" value="POST_SET"/>
    <property type="match status" value="1"/>
</dbReference>
<dbReference type="Proteomes" id="UP000479190">
    <property type="component" value="Unassembled WGS sequence"/>
</dbReference>
<dbReference type="InterPro" id="IPR001487">
    <property type="entry name" value="Bromodomain"/>
</dbReference>
<reference evidence="25 26" key="1">
    <citation type="submission" date="2020-02" db="EMBL/GenBank/DDBJ databases">
        <authorList>
            <person name="Ferguson B K."/>
        </authorList>
    </citation>
    <scope>NUCLEOTIDE SEQUENCE [LARGE SCALE GENOMIC DNA]</scope>
</reference>
<evidence type="ECO:0000313" key="26">
    <source>
        <dbReference type="Proteomes" id="UP000479190"/>
    </source>
</evidence>
<dbReference type="InterPro" id="IPR011011">
    <property type="entry name" value="Znf_FYVE_PHD"/>
</dbReference>
<dbReference type="PROSITE" id="PS50014">
    <property type="entry name" value="BROMODOMAIN_2"/>
    <property type="match status" value="1"/>
</dbReference>
<evidence type="ECO:0000259" key="23">
    <source>
        <dbReference type="PROSITE" id="PS51038"/>
    </source>
</evidence>
<keyword evidence="14 18" id="KW-0103">Bromodomain</keyword>
<evidence type="ECO:0000256" key="14">
    <source>
        <dbReference type="ARBA" id="ARBA00023117"/>
    </source>
</evidence>
<evidence type="ECO:0000256" key="1">
    <source>
        <dbReference type="ARBA" id="ARBA00004123"/>
    </source>
</evidence>
<dbReference type="EMBL" id="CADCXV010000731">
    <property type="protein sequence ID" value="CAB0034057.1"/>
    <property type="molecule type" value="Genomic_DNA"/>
</dbReference>
<accession>A0A6H5I7Y9</accession>
<dbReference type="GO" id="GO:0032259">
    <property type="term" value="P:methylation"/>
    <property type="evidence" value="ECO:0007669"/>
    <property type="project" value="UniProtKB-KW"/>
</dbReference>
<dbReference type="PANTHER" id="PTHR46147">
    <property type="entry name" value="HISTONE-LYSINE N-METHYLTRANSFERASE ASH1"/>
    <property type="match status" value="1"/>
</dbReference>
<evidence type="ECO:0000256" key="16">
    <source>
        <dbReference type="ARBA" id="ARBA00023163"/>
    </source>
</evidence>
<feature type="compositionally biased region" description="Basic and acidic residues" evidence="19">
    <location>
        <begin position="584"/>
        <end position="598"/>
    </location>
</feature>
<dbReference type="Gene3D" id="1.20.920.10">
    <property type="entry name" value="Bromodomain-like"/>
    <property type="match status" value="1"/>
</dbReference>
<comment type="subcellular location">
    <subcellularLocation>
        <location evidence="2">Chromosome</location>
    </subcellularLocation>
    <subcellularLocation>
        <location evidence="1">Nucleus</location>
    </subcellularLocation>
</comment>
<keyword evidence="12" id="KW-0156">Chromatin regulator</keyword>
<feature type="compositionally biased region" description="Low complexity" evidence="19">
    <location>
        <begin position="58"/>
        <end position="77"/>
    </location>
</feature>
<dbReference type="Gene3D" id="2.170.270.10">
    <property type="entry name" value="SET domain"/>
    <property type="match status" value="1"/>
</dbReference>
<feature type="compositionally biased region" description="Polar residues" evidence="19">
    <location>
        <begin position="390"/>
        <end position="403"/>
    </location>
</feature>
<dbReference type="InterPro" id="IPR003616">
    <property type="entry name" value="Post-SET_dom"/>
</dbReference>
<evidence type="ECO:0000256" key="7">
    <source>
        <dbReference type="ARBA" id="ARBA00022691"/>
    </source>
</evidence>
<feature type="region of interest" description="Disordered" evidence="19">
    <location>
        <begin position="1"/>
        <end position="96"/>
    </location>
</feature>
<gene>
    <name evidence="25" type="ORF">TBRA_LOCUS5955</name>
</gene>
<evidence type="ECO:0000313" key="25">
    <source>
        <dbReference type="EMBL" id="CAB0034057.1"/>
    </source>
</evidence>
<dbReference type="SMART" id="SM00249">
    <property type="entry name" value="PHD"/>
    <property type="match status" value="1"/>
</dbReference>
<keyword evidence="16" id="KW-0804">Transcription</keyword>
<dbReference type="OrthoDB" id="79252at2759"/>
<dbReference type="SMART" id="SM00297">
    <property type="entry name" value="BROMO"/>
    <property type="match status" value="1"/>
</dbReference>
<evidence type="ECO:0000256" key="4">
    <source>
        <dbReference type="ARBA" id="ARBA00022553"/>
    </source>
</evidence>
<keyword evidence="4" id="KW-0597">Phosphoprotein</keyword>
<feature type="domain" description="BAH" evidence="23">
    <location>
        <begin position="1470"/>
        <end position="1600"/>
    </location>
</feature>
<evidence type="ECO:0000256" key="8">
    <source>
        <dbReference type="ARBA" id="ARBA00022723"/>
    </source>
</evidence>
<feature type="compositionally biased region" description="Basic and acidic residues" evidence="19">
    <location>
        <begin position="337"/>
        <end position="372"/>
    </location>
</feature>
<proteinExistence type="predicted"/>
<dbReference type="InterPro" id="IPR001965">
    <property type="entry name" value="Znf_PHD"/>
</dbReference>
<dbReference type="PROSITE" id="PS51038">
    <property type="entry name" value="BAH"/>
    <property type="match status" value="1"/>
</dbReference>
<evidence type="ECO:0000256" key="15">
    <source>
        <dbReference type="ARBA" id="ARBA00023159"/>
    </source>
</evidence>
<dbReference type="Pfam" id="PF17907">
    <property type="entry name" value="AWS"/>
    <property type="match status" value="1"/>
</dbReference>
<feature type="region of interest" description="Disordered" evidence="19">
    <location>
        <begin position="219"/>
        <end position="410"/>
    </location>
</feature>
<evidence type="ECO:0000259" key="24">
    <source>
        <dbReference type="PROSITE" id="PS51215"/>
    </source>
</evidence>
<evidence type="ECO:0000256" key="13">
    <source>
        <dbReference type="ARBA" id="ARBA00023015"/>
    </source>
</evidence>
<feature type="domain" description="AWS" evidence="24">
    <location>
        <begin position="881"/>
        <end position="927"/>
    </location>
</feature>
<protein>
    <recommendedName>
        <fullName evidence="27">Histone-lysine N-methyltransferase</fullName>
    </recommendedName>
</protein>
<evidence type="ECO:0000256" key="6">
    <source>
        <dbReference type="ARBA" id="ARBA00022679"/>
    </source>
</evidence>
<feature type="compositionally biased region" description="Basic and acidic residues" evidence="19">
    <location>
        <begin position="1"/>
        <end position="11"/>
    </location>
</feature>
<feature type="compositionally biased region" description="Low complexity" evidence="19">
    <location>
        <begin position="427"/>
        <end position="437"/>
    </location>
</feature>
<feature type="region of interest" description="Disordered" evidence="19">
    <location>
        <begin position="776"/>
        <end position="800"/>
    </location>
</feature>
<dbReference type="Pfam" id="PF20826">
    <property type="entry name" value="PHD_5"/>
    <property type="match status" value="1"/>
</dbReference>
<dbReference type="Pfam" id="PF00856">
    <property type="entry name" value="SET"/>
    <property type="match status" value="1"/>
</dbReference>
<organism evidence="25 26">
    <name type="scientific">Trichogramma brassicae</name>
    <dbReference type="NCBI Taxonomy" id="86971"/>
    <lineage>
        <taxon>Eukaryota</taxon>
        <taxon>Metazoa</taxon>
        <taxon>Ecdysozoa</taxon>
        <taxon>Arthropoda</taxon>
        <taxon>Hexapoda</taxon>
        <taxon>Insecta</taxon>
        <taxon>Pterygota</taxon>
        <taxon>Neoptera</taxon>
        <taxon>Endopterygota</taxon>
        <taxon>Hymenoptera</taxon>
        <taxon>Apocrita</taxon>
        <taxon>Proctotrupomorpha</taxon>
        <taxon>Chalcidoidea</taxon>
        <taxon>Trichogrammatidae</taxon>
        <taxon>Trichogramma</taxon>
    </lineage>
</organism>
<evidence type="ECO:0000256" key="11">
    <source>
        <dbReference type="ARBA" id="ARBA00022833"/>
    </source>
</evidence>
<dbReference type="InterPro" id="IPR043319">
    <property type="entry name" value="PHD_ASH1L"/>
</dbReference>
<feature type="compositionally biased region" description="Polar residues" evidence="19">
    <location>
        <begin position="443"/>
        <end position="458"/>
    </location>
</feature>
<dbReference type="InterPro" id="IPR046341">
    <property type="entry name" value="SET_dom_sf"/>
</dbReference>
<dbReference type="CDD" id="cd04717">
    <property type="entry name" value="BAH_polybromo"/>
    <property type="match status" value="1"/>
</dbReference>
<feature type="compositionally biased region" description="Low complexity" evidence="19">
    <location>
        <begin position="1084"/>
        <end position="1095"/>
    </location>
</feature>
<evidence type="ECO:0000256" key="9">
    <source>
        <dbReference type="ARBA" id="ARBA00022737"/>
    </source>
</evidence>
<dbReference type="Gene3D" id="2.30.30.490">
    <property type="match status" value="1"/>
</dbReference>
<keyword evidence="15" id="KW-0010">Activator</keyword>
<dbReference type="InterPro" id="IPR019786">
    <property type="entry name" value="Zinc_finger_PHD-type_CS"/>
</dbReference>
<keyword evidence="10" id="KW-0863">Zinc-finger</keyword>
<evidence type="ECO:0000256" key="18">
    <source>
        <dbReference type="PROSITE-ProRule" id="PRU00035"/>
    </source>
</evidence>
<feature type="compositionally biased region" description="Basic residues" evidence="19">
    <location>
        <begin position="1727"/>
        <end position="1738"/>
    </location>
</feature>
<evidence type="ECO:0000256" key="2">
    <source>
        <dbReference type="ARBA" id="ARBA00004286"/>
    </source>
</evidence>
<evidence type="ECO:0000259" key="20">
    <source>
        <dbReference type="PROSITE" id="PS50014"/>
    </source>
</evidence>
<dbReference type="FunFam" id="2.170.270.10:FF:000011">
    <property type="entry name" value="Histone-lysine N-methyltransferase"/>
    <property type="match status" value="1"/>
</dbReference>
<dbReference type="InterPro" id="IPR043320">
    <property type="entry name" value="Bromo_ASH1L"/>
</dbReference>
<keyword evidence="17" id="KW-0539">Nucleus</keyword>
<dbReference type="Pfam" id="PF00439">
    <property type="entry name" value="Bromodomain"/>
    <property type="match status" value="1"/>
</dbReference>
<dbReference type="InterPro" id="IPR001214">
    <property type="entry name" value="SET_dom"/>
</dbReference>
<feature type="region of interest" description="Disordered" evidence="19">
    <location>
        <begin position="1638"/>
        <end position="1679"/>
    </location>
</feature>
<evidence type="ECO:0000256" key="5">
    <source>
        <dbReference type="ARBA" id="ARBA00022603"/>
    </source>
</evidence>
<feature type="compositionally biased region" description="Basic and acidic residues" evidence="19">
    <location>
        <begin position="526"/>
        <end position="577"/>
    </location>
</feature>
<feature type="compositionally biased region" description="Low complexity" evidence="19">
    <location>
        <begin position="250"/>
        <end position="273"/>
    </location>
</feature>
<feature type="compositionally biased region" description="Basic and acidic residues" evidence="19">
    <location>
        <begin position="776"/>
        <end position="797"/>
    </location>
</feature>
<dbReference type="CDD" id="cd05525">
    <property type="entry name" value="Bromo_ASH1"/>
    <property type="match status" value="1"/>
</dbReference>
<dbReference type="Gene3D" id="3.30.40.10">
    <property type="entry name" value="Zinc/RING finger domain, C3HC4 (zinc finger)"/>
    <property type="match status" value="1"/>
</dbReference>
<dbReference type="PROSITE" id="PS50280">
    <property type="entry name" value="SET"/>
    <property type="match status" value="1"/>
</dbReference>
<dbReference type="InterPro" id="IPR001025">
    <property type="entry name" value="BAH_dom"/>
</dbReference>
<dbReference type="PROSITE" id="PS51215">
    <property type="entry name" value="AWS"/>
    <property type="match status" value="1"/>
</dbReference>